<dbReference type="Pfam" id="PF00455">
    <property type="entry name" value="DeoRC"/>
    <property type="match status" value="1"/>
</dbReference>
<dbReference type="AlphaFoldDB" id="A0A1E5L0N8"/>
<dbReference type="PROSITE" id="PS00894">
    <property type="entry name" value="HTH_DEOR_1"/>
    <property type="match status" value="1"/>
</dbReference>
<evidence type="ECO:0000313" key="5">
    <source>
        <dbReference type="EMBL" id="OEH83677.1"/>
    </source>
</evidence>
<dbReference type="Proteomes" id="UP000095256">
    <property type="component" value="Unassembled WGS sequence"/>
</dbReference>
<dbReference type="InterPro" id="IPR001034">
    <property type="entry name" value="DeoR_HTH"/>
</dbReference>
<dbReference type="EMBL" id="MIEK01000004">
    <property type="protein sequence ID" value="OEH83677.1"/>
    <property type="molecule type" value="Genomic_DNA"/>
</dbReference>
<evidence type="ECO:0000256" key="1">
    <source>
        <dbReference type="ARBA" id="ARBA00023015"/>
    </source>
</evidence>
<dbReference type="PANTHER" id="PTHR30363:SF60">
    <property type="entry name" value="HTH-TYPE TRANSCRIPTIONAL REGULATOR IOLR"/>
    <property type="match status" value="1"/>
</dbReference>
<keyword evidence="6" id="KW-1185">Reference proteome</keyword>
<comment type="caution">
    <text evidence="5">The sequence shown here is derived from an EMBL/GenBank/DDBJ whole genome shotgun (WGS) entry which is preliminary data.</text>
</comment>
<dbReference type="GO" id="GO:0003700">
    <property type="term" value="F:DNA-binding transcription factor activity"/>
    <property type="evidence" value="ECO:0007669"/>
    <property type="project" value="InterPro"/>
</dbReference>
<dbReference type="InterPro" id="IPR036390">
    <property type="entry name" value="WH_DNA-bd_sf"/>
</dbReference>
<name>A0A1E5L0N8_9ENTE</name>
<dbReference type="RefSeq" id="WP_069697361.1">
    <property type="nucleotide sequence ID" value="NZ_JAGGMA010000008.1"/>
</dbReference>
<evidence type="ECO:0000256" key="2">
    <source>
        <dbReference type="ARBA" id="ARBA00023125"/>
    </source>
</evidence>
<dbReference type="GO" id="GO:0003677">
    <property type="term" value="F:DNA binding"/>
    <property type="evidence" value="ECO:0007669"/>
    <property type="project" value="UniProtKB-KW"/>
</dbReference>
<reference evidence="5 6" key="1">
    <citation type="submission" date="2016-09" db="EMBL/GenBank/DDBJ databases">
        <authorList>
            <person name="Capua I."/>
            <person name="De Benedictis P."/>
            <person name="Joannis T."/>
            <person name="Lombin L.H."/>
            <person name="Cattoli G."/>
        </authorList>
    </citation>
    <scope>NUCLEOTIDE SEQUENCE [LARGE SCALE GENOMIC DNA]</scope>
    <source>
        <strain evidence="5 6">LMG 25899</strain>
    </source>
</reference>
<protein>
    <submittedName>
        <fullName evidence="5">DeoR family transcriptional regulator</fullName>
    </submittedName>
</protein>
<keyword evidence="1" id="KW-0805">Transcription regulation</keyword>
<organism evidence="5 6">
    <name type="scientific">Enterococcus rivorum</name>
    <dbReference type="NCBI Taxonomy" id="762845"/>
    <lineage>
        <taxon>Bacteria</taxon>
        <taxon>Bacillati</taxon>
        <taxon>Bacillota</taxon>
        <taxon>Bacilli</taxon>
        <taxon>Lactobacillales</taxon>
        <taxon>Enterococcaceae</taxon>
        <taxon>Enterococcus</taxon>
    </lineage>
</organism>
<proteinExistence type="predicted"/>
<dbReference type="SUPFAM" id="SSF46785">
    <property type="entry name" value="Winged helix' DNA-binding domain"/>
    <property type="match status" value="1"/>
</dbReference>
<feature type="domain" description="HTH deoR-type" evidence="4">
    <location>
        <begin position="2"/>
        <end position="57"/>
    </location>
</feature>
<dbReference type="PRINTS" id="PR00037">
    <property type="entry name" value="HTHLACR"/>
</dbReference>
<dbReference type="InterPro" id="IPR037171">
    <property type="entry name" value="NagB/RpiA_transferase-like"/>
</dbReference>
<gene>
    <name evidence="5" type="ORF">BCR26_08395</name>
</gene>
<dbReference type="PANTHER" id="PTHR30363">
    <property type="entry name" value="HTH-TYPE TRANSCRIPTIONAL REGULATOR SRLR-RELATED"/>
    <property type="match status" value="1"/>
</dbReference>
<dbReference type="InterPro" id="IPR014036">
    <property type="entry name" value="DeoR-like_C"/>
</dbReference>
<dbReference type="InterPro" id="IPR050313">
    <property type="entry name" value="Carb_Metab_HTH_regulators"/>
</dbReference>
<dbReference type="STRING" id="762845.BCR26_08395"/>
<sequence>MKISRLHQIEEYVYQHETVSLDELCEKFNVSKNTIRRDINFLAEKGVLEKVYGGVVAKSSTLKTFETRTVDNQDIKLHIAKFAGQFVEANDIIYIDSGTTTNNLLLDVDREMPFTLLTNNLDAINLATEFSNVQIILIGNTYKRATRSFINMAEDSTISKFNINKAFMAATGFSIRDGLSNSDPLEWEIKKQIVKRAQSIYLLADNSKFDKSALYSYASLNQLKGIVTNKPISEEYQQYFMDHSVITYLV</sequence>
<dbReference type="PROSITE" id="PS51000">
    <property type="entry name" value="HTH_DEOR_2"/>
    <property type="match status" value="1"/>
</dbReference>
<keyword evidence="2" id="KW-0238">DNA-binding</keyword>
<dbReference type="OrthoDB" id="9797223at2"/>
<dbReference type="Gene3D" id="1.10.10.10">
    <property type="entry name" value="Winged helix-like DNA-binding domain superfamily/Winged helix DNA-binding domain"/>
    <property type="match status" value="1"/>
</dbReference>
<dbReference type="SMART" id="SM00420">
    <property type="entry name" value="HTH_DEOR"/>
    <property type="match status" value="1"/>
</dbReference>
<dbReference type="SMART" id="SM01134">
    <property type="entry name" value="DeoRC"/>
    <property type="match status" value="1"/>
</dbReference>
<dbReference type="Pfam" id="PF08220">
    <property type="entry name" value="HTH_DeoR"/>
    <property type="match status" value="1"/>
</dbReference>
<dbReference type="InterPro" id="IPR018356">
    <property type="entry name" value="Tscrpt_reg_HTH_DeoR_CS"/>
</dbReference>
<evidence type="ECO:0000256" key="3">
    <source>
        <dbReference type="ARBA" id="ARBA00023163"/>
    </source>
</evidence>
<evidence type="ECO:0000259" key="4">
    <source>
        <dbReference type="PROSITE" id="PS51000"/>
    </source>
</evidence>
<dbReference type="SUPFAM" id="SSF100950">
    <property type="entry name" value="NagB/RpiA/CoA transferase-like"/>
    <property type="match status" value="1"/>
</dbReference>
<accession>A0A1E5L0N8</accession>
<keyword evidence="3" id="KW-0804">Transcription</keyword>
<dbReference type="InterPro" id="IPR036388">
    <property type="entry name" value="WH-like_DNA-bd_sf"/>
</dbReference>
<evidence type="ECO:0000313" key="6">
    <source>
        <dbReference type="Proteomes" id="UP000095256"/>
    </source>
</evidence>